<organism evidence="4 5">
    <name type="scientific">Klenkia soli</name>
    <dbReference type="NCBI Taxonomy" id="1052260"/>
    <lineage>
        <taxon>Bacteria</taxon>
        <taxon>Bacillati</taxon>
        <taxon>Actinomycetota</taxon>
        <taxon>Actinomycetes</taxon>
        <taxon>Geodermatophilales</taxon>
        <taxon>Geodermatophilaceae</taxon>
        <taxon>Klenkia</taxon>
    </lineage>
</organism>
<feature type="compositionally biased region" description="Low complexity" evidence="2">
    <location>
        <begin position="630"/>
        <end position="649"/>
    </location>
</feature>
<dbReference type="InterPro" id="IPR029052">
    <property type="entry name" value="Metallo-depent_PP-like"/>
</dbReference>
<evidence type="ECO:0000256" key="1">
    <source>
        <dbReference type="RuleBase" id="RU362119"/>
    </source>
</evidence>
<feature type="signal peptide" evidence="1">
    <location>
        <begin position="1"/>
        <end position="27"/>
    </location>
</feature>
<dbReference type="Proteomes" id="UP000199088">
    <property type="component" value="Unassembled WGS sequence"/>
</dbReference>
<dbReference type="GO" id="GO:0000166">
    <property type="term" value="F:nucleotide binding"/>
    <property type="evidence" value="ECO:0007669"/>
    <property type="project" value="UniProtKB-KW"/>
</dbReference>
<feature type="chain" id="PRO_5011332809" evidence="1">
    <location>
        <begin position="28"/>
        <end position="716"/>
    </location>
</feature>
<dbReference type="Pfam" id="PF02872">
    <property type="entry name" value="5_nucleotid_C"/>
    <property type="match status" value="1"/>
</dbReference>
<dbReference type="STRING" id="1052260.SAMN05660199_01576"/>
<dbReference type="PANTHER" id="PTHR11575:SF24">
    <property type="entry name" value="5'-NUCLEOTIDASE"/>
    <property type="match status" value="1"/>
</dbReference>
<reference evidence="5" key="1">
    <citation type="submission" date="2016-10" db="EMBL/GenBank/DDBJ databases">
        <authorList>
            <person name="Varghese N."/>
            <person name="Submissions S."/>
        </authorList>
    </citation>
    <scope>NUCLEOTIDE SEQUENCE [LARGE SCALE GENOMIC DNA]</scope>
    <source>
        <strain evidence="5">DSM 45843</strain>
    </source>
</reference>
<feature type="compositionally biased region" description="Pro residues" evidence="2">
    <location>
        <begin position="650"/>
        <end position="660"/>
    </location>
</feature>
<protein>
    <submittedName>
        <fullName evidence="4">5'-nucleotidase</fullName>
    </submittedName>
</protein>
<gene>
    <name evidence="4" type="ORF">SAMN05660199_01576</name>
</gene>
<dbReference type="Gene3D" id="3.60.21.10">
    <property type="match status" value="1"/>
</dbReference>
<feature type="compositionally biased region" description="Gly residues" evidence="2">
    <location>
        <begin position="619"/>
        <end position="629"/>
    </location>
</feature>
<dbReference type="PANTHER" id="PTHR11575">
    <property type="entry name" value="5'-NUCLEOTIDASE-RELATED"/>
    <property type="match status" value="1"/>
</dbReference>
<evidence type="ECO:0000259" key="3">
    <source>
        <dbReference type="Pfam" id="PF02872"/>
    </source>
</evidence>
<comment type="similarity">
    <text evidence="1">Belongs to the 5'-nucleotidase family.</text>
</comment>
<keyword evidence="1" id="KW-0547">Nucleotide-binding</keyword>
<dbReference type="GO" id="GO:0008768">
    <property type="term" value="F:UDP-sugar diphosphatase activity"/>
    <property type="evidence" value="ECO:0007669"/>
    <property type="project" value="TreeGrafter"/>
</dbReference>
<dbReference type="EMBL" id="FNIR01000004">
    <property type="protein sequence ID" value="SDO22805.1"/>
    <property type="molecule type" value="Genomic_DNA"/>
</dbReference>
<name>A0A1H0HUB8_9ACTN</name>
<dbReference type="InterPro" id="IPR008334">
    <property type="entry name" value="5'-Nucleotdase_C"/>
</dbReference>
<dbReference type="GO" id="GO:0009166">
    <property type="term" value="P:nucleotide catabolic process"/>
    <property type="evidence" value="ECO:0007669"/>
    <property type="project" value="InterPro"/>
</dbReference>
<proteinExistence type="inferred from homology"/>
<dbReference type="SUPFAM" id="SSF56300">
    <property type="entry name" value="Metallo-dependent phosphatases"/>
    <property type="match status" value="1"/>
</dbReference>
<dbReference type="GO" id="GO:0008253">
    <property type="term" value="F:5'-nucleotidase activity"/>
    <property type="evidence" value="ECO:0007669"/>
    <property type="project" value="TreeGrafter"/>
</dbReference>
<feature type="domain" description="5'-Nucleotidase C-terminal" evidence="3">
    <location>
        <begin position="388"/>
        <end position="569"/>
    </location>
</feature>
<evidence type="ECO:0000256" key="2">
    <source>
        <dbReference type="SAM" id="MobiDB-lite"/>
    </source>
</evidence>
<evidence type="ECO:0000313" key="4">
    <source>
        <dbReference type="EMBL" id="SDO22805.1"/>
    </source>
</evidence>
<evidence type="ECO:0000313" key="5">
    <source>
        <dbReference type="Proteomes" id="UP000199088"/>
    </source>
</evidence>
<dbReference type="RefSeq" id="WP_207500410.1">
    <property type="nucleotide sequence ID" value="NZ_FNIR01000004.1"/>
</dbReference>
<dbReference type="Gene3D" id="3.90.780.10">
    <property type="entry name" value="5'-Nucleotidase, C-terminal domain"/>
    <property type="match status" value="1"/>
</dbReference>
<dbReference type="InterPro" id="IPR006179">
    <property type="entry name" value="5_nucleotidase/apyrase"/>
</dbReference>
<keyword evidence="1" id="KW-0732">Signal</keyword>
<dbReference type="AlphaFoldDB" id="A0A1H0HUB8"/>
<keyword evidence="5" id="KW-1185">Reference proteome</keyword>
<keyword evidence="1" id="KW-0378">Hydrolase</keyword>
<accession>A0A1H0HUB8</accession>
<feature type="region of interest" description="Disordered" evidence="2">
    <location>
        <begin position="611"/>
        <end position="670"/>
    </location>
</feature>
<dbReference type="PRINTS" id="PR01607">
    <property type="entry name" value="APYRASEFAMLY"/>
</dbReference>
<dbReference type="InterPro" id="IPR036907">
    <property type="entry name" value="5'-Nucleotdase_C_sf"/>
</dbReference>
<dbReference type="GO" id="GO:0030288">
    <property type="term" value="C:outer membrane-bounded periplasmic space"/>
    <property type="evidence" value="ECO:0007669"/>
    <property type="project" value="TreeGrafter"/>
</dbReference>
<sequence>MRRTRLTIAATLVASAGLVGIPGAAPAAAPADVPVQLLTINDFHGRISDTTGADATVGTTTVGGAANVASTVAATRQSFVAGGAPAENSLFIGLGDLVGASPFDSAGFRDESTVEVLNSLDMAVSVVGNHEFDRGTTELRRISGATDRQFSDNRTACQGVTAGVDGCFLDSTGQPFAGTDYPYLAANVVLAGTDTPMLPPYAIQEVGGQRIGFIGVVTETTAGIVAPTGIADVEFVDEADAINRYVPELQAQGVQAIVALVHEGGTPSTPADVNGCGQLSGSIVDINDRTDPAVDVVLSAHTHQNYSCYLTDPAGQPRLVAQSGYYGRLVGDVRFVIDGATGDVDRLCGTYSVTNVPTDRAARTPDAATASIVSYWAAQATANGSRTVGSTTTPLVRATNSAGSENRGAESNLGNTVAQAQLAGLQSGSTYADPAAAFGGRPAVAFMNPGGLRANIDAGPITYAEAFAVQPFGNYANAITLTGADIRLLLEQQFSTPGRTSQLWLGTSEGFRYTYDLSRPAYDRVDPASITIDDPTTPAVDPQAVVPTTRYRVVANSFLSGGGDSFTAFRNGTAQVTGPVDVDTAIAFFTANNPYTAPAIGHGVAVTDTRAANPATPPAGGGTGAGENGGNAVASGPTGTTGTAAAGYPCPTPPAEPGTPAPGAQPIAHPGNGIAAGQLANTGAATGQLTALGVGLLLAGGVATAAGYRRGRGLTE</sequence>
<dbReference type="SUPFAM" id="SSF55816">
    <property type="entry name" value="5'-nucleotidase (syn. UDP-sugar hydrolase), C-terminal domain"/>
    <property type="match status" value="1"/>
</dbReference>